<dbReference type="Gene3D" id="2.40.30.10">
    <property type="entry name" value="Translation factors"/>
    <property type="match status" value="1"/>
</dbReference>
<dbReference type="PANTHER" id="PTHR43644">
    <property type="entry name" value="NA(+)-TRANSLOCATING NADH-QUINONE REDUCTASE SUBUNIT"/>
    <property type="match status" value="1"/>
</dbReference>
<evidence type="ECO:0000313" key="7">
    <source>
        <dbReference type="EMBL" id="SIS84571.1"/>
    </source>
</evidence>
<dbReference type="InterPro" id="IPR039261">
    <property type="entry name" value="FNR_nucleotide-bd"/>
</dbReference>
<sequence>MFKVFLKDNTSFECESGDTIVNAAMKNGVFLDHSCLSGRCSSCKFKVIKGDSIASENEISLSEDDVNKNYILTCVRKPLSDIYLDAEDLSSFGLKKPKTLPSKVASFEKLTDLILKVKLRLPPTQNFEFIEGQYVDIIKGSIKRSYSIASSSSSDNLEFLIKNYEGGFMSQYWFNDLAINDLLRIEGPKGTFFLRNNHDKDTLVFVGTGTGIAPIKSIIESENFDEKTKHIKNIFIFWGMGYSEEIFWKPNNSRVKFVPVLSRETDRKLYVQNVIFDYHFNLESTVVYACGSDIMISELKSKFLNSGLNEKDFFSDSFVQSN</sequence>
<dbReference type="AlphaFoldDB" id="A0A1N7MF30"/>
<dbReference type="Pfam" id="PF00175">
    <property type="entry name" value="NAD_binding_1"/>
    <property type="match status" value="1"/>
</dbReference>
<evidence type="ECO:0000256" key="4">
    <source>
        <dbReference type="ARBA" id="ARBA00023004"/>
    </source>
</evidence>
<dbReference type="SUPFAM" id="SSF52343">
    <property type="entry name" value="Ferredoxin reductase-like, C-terminal NADP-linked domain"/>
    <property type="match status" value="1"/>
</dbReference>
<protein>
    <submittedName>
        <fullName evidence="7">CDP-4-dehydro-6-deoxyglucose reductase</fullName>
    </submittedName>
</protein>
<evidence type="ECO:0000313" key="8">
    <source>
        <dbReference type="Proteomes" id="UP000186026"/>
    </source>
</evidence>
<feature type="domain" description="2Fe-2S ferredoxin-type" evidence="5">
    <location>
        <begin position="2"/>
        <end position="90"/>
    </location>
</feature>
<dbReference type="STRING" id="529505.SAMN05421761_10623"/>
<dbReference type="Gene3D" id="3.40.50.80">
    <property type="entry name" value="Nucleotide-binding domain of ferredoxin-NADP reductase (FNR) module"/>
    <property type="match status" value="1"/>
</dbReference>
<dbReference type="Pfam" id="PF00111">
    <property type="entry name" value="Fer2"/>
    <property type="match status" value="1"/>
</dbReference>
<feature type="domain" description="FAD-binding FR-type" evidence="6">
    <location>
        <begin position="97"/>
        <end position="195"/>
    </location>
</feature>
<dbReference type="PROSITE" id="PS51384">
    <property type="entry name" value="FAD_FR"/>
    <property type="match status" value="1"/>
</dbReference>
<dbReference type="Proteomes" id="UP000186026">
    <property type="component" value="Unassembled WGS sequence"/>
</dbReference>
<keyword evidence="1" id="KW-0813">Transport</keyword>
<dbReference type="PROSITE" id="PS51085">
    <property type="entry name" value="2FE2S_FER_2"/>
    <property type="match status" value="1"/>
</dbReference>
<gene>
    <name evidence="7" type="ORF">SAMN05421761_10623</name>
</gene>
<evidence type="ECO:0000259" key="6">
    <source>
        <dbReference type="PROSITE" id="PS51384"/>
    </source>
</evidence>
<dbReference type="InterPro" id="IPR001709">
    <property type="entry name" value="Flavoprot_Pyr_Nucl_cyt_Rdtase"/>
</dbReference>
<dbReference type="InterPro" id="IPR017938">
    <property type="entry name" value="Riboflavin_synthase-like_b-brl"/>
</dbReference>
<dbReference type="Pfam" id="PF00970">
    <property type="entry name" value="FAD_binding_6"/>
    <property type="match status" value="1"/>
</dbReference>
<dbReference type="EMBL" id="FTOP01000006">
    <property type="protein sequence ID" value="SIS84571.1"/>
    <property type="molecule type" value="Genomic_DNA"/>
</dbReference>
<dbReference type="PRINTS" id="PR00371">
    <property type="entry name" value="FPNCR"/>
</dbReference>
<dbReference type="InterPro" id="IPR036010">
    <property type="entry name" value="2Fe-2S_ferredoxin-like_sf"/>
</dbReference>
<dbReference type="OrthoDB" id="9789468at2"/>
<evidence type="ECO:0000256" key="3">
    <source>
        <dbReference type="ARBA" id="ARBA00022827"/>
    </source>
</evidence>
<dbReference type="InterPro" id="IPR008333">
    <property type="entry name" value="Cbr1-like_FAD-bd_dom"/>
</dbReference>
<evidence type="ECO:0000259" key="5">
    <source>
        <dbReference type="PROSITE" id="PS51085"/>
    </source>
</evidence>
<dbReference type="InterPro" id="IPR001433">
    <property type="entry name" value="OxRdtase_FAD/NAD-bd"/>
</dbReference>
<keyword evidence="8" id="KW-1185">Reference proteome</keyword>
<accession>A0A1N7MF30</accession>
<dbReference type="RefSeq" id="WP_076500497.1">
    <property type="nucleotide sequence ID" value="NZ_FTOP01000006.1"/>
</dbReference>
<dbReference type="InterPro" id="IPR012675">
    <property type="entry name" value="Beta-grasp_dom_sf"/>
</dbReference>
<reference evidence="8" key="1">
    <citation type="submission" date="2017-01" db="EMBL/GenBank/DDBJ databases">
        <authorList>
            <person name="Varghese N."/>
            <person name="Submissions S."/>
        </authorList>
    </citation>
    <scope>NUCLEOTIDE SEQUENCE [LARGE SCALE GENOMIC DNA]</scope>
    <source>
        <strain evidence="8">DSM 46698</strain>
    </source>
</reference>
<proteinExistence type="predicted"/>
<keyword evidence="2" id="KW-0285">Flavoprotein</keyword>
<organism evidence="7 8">
    <name type="scientific">Belliella pelovolcani</name>
    <dbReference type="NCBI Taxonomy" id="529505"/>
    <lineage>
        <taxon>Bacteria</taxon>
        <taxon>Pseudomonadati</taxon>
        <taxon>Bacteroidota</taxon>
        <taxon>Cytophagia</taxon>
        <taxon>Cytophagales</taxon>
        <taxon>Cyclobacteriaceae</taxon>
        <taxon>Belliella</taxon>
    </lineage>
</organism>
<dbReference type="SUPFAM" id="SSF54292">
    <property type="entry name" value="2Fe-2S ferredoxin-like"/>
    <property type="match status" value="1"/>
</dbReference>
<dbReference type="PRINTS" id="PR00410">
    <property type="entry name" value="PHEHYDRXLASE"/>
</dbReference>
<dbReference type="GO" id="GO:0051537">
    <property type="term" value="F:2 iron, 2 sulfur cluster binding"/>
    <property type="evidence" value="ECO:0007669"/>
    <property type="project" value="InterPro"/>
</dbReference>
<name>A0A1N7MF30_9BACT</name>
<evidence type="ECO:0000256" key="1">
    <source>
        <dbReference type="ARBA" id="ARBA00022448"/>
    </source>
</evidence>
<dbReference type="GO" id="GO:0016491">
    <property type="term" value="F:oxidoreductase activity"/>
    <property type="evidence" value="ECO:0007669"/>
    <property type="project" value="InterPro"/>
</dbReference>
<dbReference type="PANTHER" id="PTHR43644:SF1">
    <property type="entry name" value="NAD(P)H-FLAVIN REDUCTASE"/>
    <property type="match status" value="1"/>
</dbReference>
<dbReference type="InterPro" id="IPR017927">
    <property type="entry name" value="FAD-bd_FR_type"/>
</dbReference>
<dbReference type="PROSITE" id="PS00197">
    <property type="entry name" value="2FE2S_FER_1"/>
    <property type="match status" value="1"/>
</dbReference>
<keyword evidence="4" id="KW-0408">Iron</keyword>
<keyword evidence="3" id="KW-0274">FAD</keyword>
<dbReference type="CDD" id="cd00207">
    <property type="entry name" value="fer2"/>
    <property type="match status" value="1"/>
</dbReference>
<dbReference type="SUPFAM" id="SSF63380">
    <property type="entry name" value="Riboflavin synthase domain-like"/>
    <property type="match status" value="1"/>
</dbReference>
<dbReference type="InterPro" id="IPR001041">
    <property type="entry name" value="2Fe-2S_ferredoxin-type"/>
</dbReference>
<evidence type="ECO:0000256" key="2">
    <source>
        <dbReference type="ARBA" id="ARBA00022630"/>
    </source>
</evidence>
<dbReference type="InterPro" id="IPR006058">
    <property type="entry name" value="2Fe2S_fd_BS"/>
</dbReference>
<dbReference type="Gene3D" id="3.10.20.30">
    <property type="match status" value="1"/>
</dbReference>